<organism evidence="1 3">
    <name type="scientific">Pedobacter hiemivivus</name>
    <dbReference type="NCBI Taxonomy" id="2530454"/>
    <lineage>
        <taxon>Bacteria</taxon>
        <taxon>Pseudomonadati</taxon>
        <taxon>Bacteroidota</taxon>
        <taxon>Sphingobacteriia</taxon>
        <taxon>Sphingobacteriales</taxon>
        <taxon>Sphingobacteriaceae</taxon>
        <taxon>Pedobacter</taxon>
    </lineage>
</organism>
<evidence type="ECO:0000313" key="3">
    <source>
        <dbReference type="Proteomes" id="UP000291117"/>
    </source>
</evidence>
<keyword evidence="3" id="KW-1185">Reference proteome</keyword>
<protein>
    <submittedName>
        <fullName evidence="1">Uncharacterized protein</fullName>
    </submittedName>
</protein>
<dbReference type="OrthoDB" id="769970at2"/>
<sequence>MKKFNIEAADSQGLGHSYTIKPLKNECYQIFDEQHVRVATIEIDDEDPSHCRQSLDCRVDLFLLNAIRDGILLHDGVLVK</sequence>
<reference evidence="2 4" key="2">
    <citation type="submission" date="2019-04" db="EMBL/GenBank/DDBJ databases">
        <title>Pedobacter sp. RP-1-16 sp. nov., isolated from Arctic soil.</title>
        <authorList>
            <person name="Dahal R.H."/>
            <person name="Kim D.-U."/>
        </authorList>
    </citation>
    <scope>NUCLEOTIDE SEQUENCE [LARGE SCALE GENOMIC DNA]</scope>
    <source>
        <strain evidence="2 4">RP-1-16</strain>
    </source>
</reference>
<evidence type="ECO:0000313" key="2">
    <source>
        <dbReference type="EMBL" id="TKC65649.1"/>
    </source>
</evidence>
<accession>A0A4R0N7P7</accession>
<accession>A0A4U1GQ17</accession>
<dbReference type="EMBL" id="SWDX01000001">
    <property type="protein sequence ID" value="TKC65649.1"/>
    <property type="molecule type" value="Genomic_DNA"/>
</dbReference>
<evidence type="ECO:0000313" key="1">
    <source>
        <dbReference type="EMBL" id="TCC96139.1"/>
    </source>
</evidence>
<proteinExistence type="predicted"/>
<dbReference type="Proteomes" id="UP000309594">
    <property type="component" value="Unassembled WGS sequence"/>
</dbReference>
<dbReference type="RefSeq" id="WP_131609786.1">
    <property type="nucleotide sequence ID" value="NZ_SJSM01000007.1"/>
</dbReference>
<dbReference type="Proteomes" id="UP000291117">
    <property type="component" value="Unassembled WGS sequence"/>
</dbReference>
<evidence type="ECO:0000313" key="4">
    <source>
        <dbReference type="Proteomes" id="UP000309594"/>
    </source>
</evidence>
<dbReference type="AlphaFoldDB" id="A0A4R0N7P7"/>
<dbReference type="EMBL" id="SJSM01000007">
    <property type="protein sequence ID" value="TCC96139.1"/>
    <property type="molecule type" value="Genomic_DNA"/>
</dbReference>
<reference evidence="1 3" key="1">
    <citation type="submission" date="2019-02" db="EMBL/GenBank/DDBJ databases">
        <title>Pedobacter sp. RP-3-8 sp. nov., isolated from Arctic soil.</title>
        <authorList>
            <person name="Dahal R.H."/>
        </authorList>
    </citation>
    <scope>NUCLEOTIDE SEQUENCE [LARGE SCALE GENOMIC DNA]</scope>
    <source>
        <strain evidence="1 3">RP-3-8</strain>
    </source>
</reference>
<name>A0A4R0N7P7_9SPHI</name>
<gene>
    <name evidence="1" type="ORF">EZ444_13970</name>
    <name evidence="2" type="ORF">FBD94_03670</name>
</gene>
<comment type="caution">
    <text evidence="1">The sequence shown here is derived from an EMBL/GenBank/DDBJ whole genome shotgun (WGS) entry which is preliminary data.</text>
</comment>